<accession>A0A5J4W7K8</accession>
<comment type="caution">
    <text evidence="1">The sequence shown here is derived from an EMBL/GenBank/DDBJ whole genome shotgun (WGS) entry which is preliminary data.</text>
</comment>
<protein>
    <submittedName>
        <fullName evidence="1">Uncharacterized protein</fullName>
    </submittedName>
</protein>
<evidence type="ECO:0000313" key="2">
    <source>
        <dbReference type="Proteomes" id="UP000324800"/>
    </source>
</evidence>
<dbReference type="Proteomes" id="UP000324800">
    <property type="component" value="Unassembled WGS sequence"/>
</dbReference>
<evidence type="ECO:0000313" key="1">
    <source>
        <dbReference type="EMBL" id="KAA6390800.1"/>
    </source>
</evidence>
<dbReference type="EMBL" id="SNRW01003101">
    <property type="protein sequence ID" value="KAA6390800.1"/>
    <property type="molecule type" value="Genomic_DNA"/>
</dbReference>
<organism evidence="1 2">
    <name type="scientific">Streblomastix strix</name>
    <dbReference type="NCBI Taxonomy" id="222440"/>
    <lineage>
        <taxon>Eukaryota</taxon>
        <taxon>Metamonada</taxon>
        <taxon>Preaxostyla</taxon>
        <taxon>Oxymonadida</taxon>
        <taxon>Streblomastigidae</taxon>
        <taxon>Streblomastix</taxon>
    </lineage>
</organism>
<reference evidence="1 2" key="1">
    <citation type="submission" date="2019-03" db="EMBL/GenBank/DDBJ databases">
        <title>Single cell metagenomics reveals metabolic interactions within the superorganism composed of flagellate Streblomastix strix and complex community of Bacteroidetes bacteria on its surface.</title>
        <authorList>
            <person name="Treitli S.C."/>
            <person name="Kolisko M."/>
            <person name="Husnik F."/>
            <person name="Keeling P."/>
            <person name="Hampl V."/>
        </authorList>
    </citation>
    <scope>NUCLEOTIDE SEQUENCE [LARGE SCALE GENOMIC DNA]</scope>
    <source>
        <strain evidence="1">ST1C</strain>
    </source>
</reference>
<proteinExistence type="predicted"/>
<dbReference type="AlphaFoldDB" id="A0A5J4W7K8"/>
<gene>
    <name evidence="1" type="ORF">EZS28_013675</name>
</gene>
<sequence>MYSVYLDEALLAAAGLLGFPEYYAYILERDQEPVPPAQRIPIGEQTLQQHLKVNDDILFSTNEEFVPPVSHAPTKLDLSSQFERSSFLASSGSDPQLIVFGDGVILTVSYETTRLFLNGYLFNSYHEEAKPKEGDKVIALVRTDPANKNSGHAYNSFYVVDDWTCKVRVFNQYFETKGQTTSIQETVRIPDVKLSADGKTVGIFNKLKKLVQVVGKGISWMSDKVVKLIMPITNALLQSLGPAGNIVAKGISRVHSIKEILDKLSPQTESPNFMNVNFTVSIPHDDLLIFSAFCDYPNSLFGDLKIEFKINPNAFVFCYVDPVMYMAIYYTFIKEELMSSSQDKLKDINLFFRNWSLTFQFTNMISQIGCTADLITGIRADELTPSGLKNLNCDFKPVTISIRNYVIESVIANLCGQKASDTCPNCIRQFYQNCPYVVPAQRIESQVFPSATSSS</sequence>
<name>A0A5J4W7K8_9EUKA</name>